<accession>A0A182D696</accession>
<protein>
    <submittedName>
        <fullName evidence="1">Uncharacterized protein</fullName>
    </submittedName>
</protein>
<dbReference type="AlphaFoldDB" id="A0A182D696"/>
<dbReference type="Gene3D" id="3.40.50.1100">
    <property type="match status" value="1"/>
</dbReference>
<reference evidence="1" key="1">
    <citation type="journal article" date="2015" name="Genome Announc.">
        <title>Complete Genome Sequence of the Bacteriochlorophyll b-Producing Photosynthetic Bacterium Blastochloris viridis.</title>
        <authorList>
            <person name="Tsukatani Y."/>
            <person name="Hirose Y."/>
            <person name="Harada J."/>
            <person name="Misawa N."/>
            <person name="Mori K."/>
            <person name="Inoue K."/>
            <person name="Tamiaki H."/>
        </authorList>
    </citation>
    <scope>NUCLEOTIDE SEQUENCE [LARGE SCALE GENOMIC DNA]</scope>
    <source>
        <strain evidence="1">DSM 133</strain>
    </source>
</reference>
<gene>
    <name evidence="1" type="ORF">BV133_2719</name>
</gene>
<proteinExistence type="predicted"/>
<evidence type="ECO:0000313" key="1">
    <source>
        <dbReference type="EMBL" id="BAS00313.1"/>
    </source>
</evidence>
<organism evidence="1">
    <name type="scientific">Blastochloris viridis</name>
    <name type="common">Rhodopseudomonas viridis</name>
    <dbReference type="NCBI Taxonomy" id="1079"/>
    <lineage>
        <taxon>Bacteria</taxon>
        <taxon>Pseudomonadati</taxon>
        <taxon>Pseudomonadota</taxon>
        <taxon>Alphaproteobacteria</taxon>
        <taxon>Hyphomicrobiales</taxon>
        <taxon>Blastochloridaceae</taxon>
        <taxon>Blastochloris</taxon>
    </lineage>
</organism>
<dbReference type="SUPFAM" id="SSF53686">
    <property type="entry name" value="Tryptophan synthase beta subunit-like PLP-dependent enzymes"/>
    <property type="match status" value="1"/>
</dbReference>
<name>A0A182D696_BLAVI</name>
<sequence>MKDRVSALAVARAAGASVVTPASTGNAATALPRLCAAEGMTAVIFGSAAIPEAKSDGNS</sequence>
<dbReference type="InterPro" id="IPR036052">
    <property type="entry name" value="TrpB-like_PALP_sf"/>
</dbReference>
<dbReference type="EMBL" id="AP014854">
    <property type="protein sequence ID" value="BAS00313.1"/>
    <property type="molecule type" value="Genomic_DNA"/>
</dbReference>